<name>A0ACA9NMT3_9GLOM</name>
<accession>A0ACA9NMT3</accession>
<protein>
    <submittedName>
        <fullName evidence="1">8457_t:CDS:1</fullName>
    </submittedName>
</protein>
<evidence type="ECO:0000313" key="1">
    <source>
        <dbReference type="EMBL" id="CAG8655312.1"/>
    </source>
</evidence>
<keyword evidence="2" id="KW-1185">Reference proteome</keyword>
<evidence type="ECO:0000313" key="2">
    <source>
        <dbReference type="Proteomes" id="UP000789860"/>
    </source>
</evidence>
<organism evidence="1 2">
    <name type="scientific">Scutellospora calospora</name>
    <dbReference type="NCBI Taxonomy" id="85575"/>
    <lineage>
        <taxon>Eukaryota</taxon>
        <taxon>Fungi</taxon>
        <taxon>Fungi incertae sedis</taxon>
        <taxon>Mucoromycota</taxon>
        <taxon>Glomeromycotina</taxon>
        <taxon>Glomeromycetes</taxon>
        <taxon>Diversisporales</taxon>
        <taxon>Gigasporaceae</taxon>
        <taxon>Scutellospora</taxon>
    </lineage>
</organism>
<reference evidence="1" key="1">
    <citation type="submission" date="2021-06" db="EMBL/GenBank/DDBJ databases">
        <authorList>
            <person name="Kallberg Y."/>
            <person name="Tangrot J."/>
            <person name="Rosling A."/>
        </authorList>
    </citation>
    <scope>NUCLEOTIDE SEQUENCE</scope>
    <source>
        <strain evidence="1">AU212A</strain>
    </source>
</reference>
<gene>
    <name evidence="1" type="ORF">SCALOS_LOCUS8817</name>
</gene>
<comment type="caution">
    <text evidence="1">The sequence shown here is derived from an EMBL/GenBank/DDBJ whole genome shotgun (WGS) entry which is preliminary data.</text>
</comment>
<proteinExistence type="predicted"/>
<dbReference type="Proteomes" id="UP000789860">
    <property type="component" value="Unassembled WGS sequence"/>
</dbReference>
<feature type="non-terminal residue" evidence="1">
    <location>
        <position position="1"/>
    </location>
</feature>
<sequence length="140" mass="16025">QWTFVPTYKPPEWARLIDLFLYCRNNFEILYPSIKKSPSSGTLFVGEVTSPAEKENVHKNCNNLIHVGVLMKECINSAIDKGADVKLLGFQYIEYTIDFYVIELNALELYLIYHIGQASIPTSVKTMTHFIDDIETFLAV</sequence>
<dbReference type="EMBL" id="CAJVPM010024826">
    <property type="protein sequence ID" value="CAG8655312.1"/>
    <property type="molecule type" value="Genomic_DNA"/>
</dbReference>